<sequence>MKLGVQSRVQAIASLDAALATSVRPVREPEPARRDPISLLTRREREILASVIDGLTRAAIAARLGLSPHTVRTHVRNILAKLGVHSTPEAVALVHSSRQAPGDQPPRPRPLTRPG</sequence>
<proteinExistence type="predicted"/>
<dbReference type="Pfam" id="PF00196">
    <property type="entry name" value="GerE"/>
    <property type="match status" value="1"/>
</dbReference>
<dbReference type="Proteomes" id="UP000677913">
    <property type="component" value="Unassembled WGS sequence"/>
</dbReference>
<evidence type="ECO:0000256" key="2">
    <source>
        <dbReference type="ARBA" id="ARBA00023125"/>
    </source>
</evidence>
<dbReference type="InterPro" id="IPR036388">
    <property type="entry name" value="WH-like_DNA-bd_sf"/>
</dbReference>
<protein>
    <submittedName>
        <fullName evidence="6">Helix-turn-helix transcriptional regulator</fullName>
    </submittedName>
</protein>
<gene>
    <name evidence="6" type="ORF">KGA66_26375</name>
</gene>
<dbReference type="Gene3D" id="1.10.10.10">
    <property type="entry name" value="Winged helix-like DNA-binding domain superfamily/Winged helix DNA-binding domain"/>
    <property type="match status" value="1"/>
</dbReference>
<keyword evidence="7" id="KW-1185">Reference proteome</keyword>
<reference evidence="6" key="1">
    <citation type="submission" date="2021-04" db="EMBL/GenBank/DDBJ databases">
        <title>Genome based classification of Actinospica acidithermotolerans sp. nov., an actinobacterium isolated from an Indonesian hot spring.</title>
        <authorList>
            <person name="Kusuma A.B."/>
            <person name="Putra K.E."/>
            <person name="Nafisah S."/>
            <person name="Loh J."/>
            <person name="Nouioui I."/>
            <person name="Goodfellow M."/>
        </authorList>
    </citation>
    <scope>NUCLEOTIDE SEQUENCE</scope>
    <source>
        <strain evidence="6">DSM 45618</strain>
    </source>
</reference>
<dbReference type="InterPro" id="IPR000792">
    <property type="entry name" value="Tscrpt_reg_LuxR_C"/>
</dbReference>
<keyword evidence="1" id="KW-0805">Transcription regulation</keyword>
<evidence type="ECO:0000256" key="4">
    <source>
        <dbReference type="SAM" id="MobiDB-lite"/>
    </source>
</evidence>
<feature type="domain" description="HTH luxR-type" evidence="5">
    <location>
        <begin position="33"/>
        <end position="98"/>
    </location>
</feature>
<dbReference type="CDD" id="cd06170">
    <property type="entry name" value="LuxR_C_like"/>
    <property type="match status" value="1"/>
</dbReference>
<dbReference type="SUPFAM" id="SSF46894">
    <property type="entry name" value="C-terminal effector domain of the bipartite response regulators"/>
    <property type="match status" value="1"/>
</dbReference>
<evidence type="ECO:0000313" key="7">
    <source>
        <dbReference type="Proteomes" id="UP000677913"/>
    </source>
</evidence>
<evidence type="ECO:0000256" key="1">
    <source>
        <dbReference type="ARBA" id="ARBA00023015"/>
    </source>
</evidence>
<dbReference type="PANTHER" id="PTHR44688">
    <property type="entry name" value="DNA-BINDING TRANSCRIPTIONAL ACTIVATOR DEVR_DOSR"/>
    <property type="match status" value="1"/>
</dbReference>
<organism evidence="6 7">
    <name type="scientific">Actinocrinis puniceicyclus</name>
    <dbReference type="NCBI Taxonomy" id="977794"/>
    <lineage>
        <taxon>Bacteria</taxon>
        <taxon>Bacillati</taxon>
        <taxon>Actinomycetota</taxon>
        <taxon>Actinomycetes</taxon>
        <taxon>Catenulisporales</taxon>
        <taxon>Actinospicaceae</taxon>
        <taxon>Actinocrinis</taxon>
    </lineage>
</organism>
<accession>A0A8J8BDT9</accession>
<keyword evidence="2" id="KW-0238">DNA-binding</keyword>
<evidence type="ECO:0000256" key="3">
    <source>
        <dbReference type="ARBA" id="ARBA00023163"/>
    </source>
</evidence>
<dbReference type="GO" id="GO:0006355">
    <property type="term" value="P:regulation of DNA-templated transcription"/>
    <property type="evidence" value="ECO:0007669"/>
    <property type="project" value="InterPro"/>
</dbReference>
<name>A0A8J8BDT9_9ACTN</name>
<feature type="compositionally biased region" description="Pro residues" evidence="4">
    <location>
        <begin position="103"/>
        <end position="115"/>
    </location>
</feature>
<dbReference type="SMART" id="SM00421">
    <property type="entry name" value="HTH_LUXR"/>
    <property type="match status" value="1"/>
</dbReference>
<comment type="caution">
    <text evidence="6">The sequence shown here is derived from an EMBL/GenBank/DDBJ whole genome shotgun (WGS) entry which is preliminary data.</text>
</comment>
<dbReference type="EMBL" id="JAGSXH010000168">
    <property type="protein sequence ID" value="MBS2966592.1"/>
    <property type="molecule type" value="Genomic_DNA"/>
</dbReference>
<keyword evidence="3" id="KW-0804">Transcription</keyword>
<dbReference type="PRINTS" id="PR00038">
    <property type="entry name" value="HTHLUXR"/>
</dbReference>
<dbReference type="AlphaFoldDB" id="A0A8J8BDT9"/>
<dbReference type="GO" id="GO:0003677">
    <property type="term" value="F:DNA binding"/>
    <property type="evidence" value="ECO:0007669"/>
    <property type="project" value="UniProtKB-KW"/>
</dbReference>
<dbReference type="InterPro" id="IPR016032">
    <property type="entry name" value="Sig_transdc_resp-reg_C-effctor"/>
</dbReference>
<dbReference type="PROSITE" id="PS50043">
    <property type="entry name" value="HTH_LUXR_2"/>
    <property type="match status" value="1"/>
</dbReference>
<evidence type="ECO:0000259" key="5">
    <source>
        <dbReference type="PROSITE" id="PS50043"/>
    </source>
</evidence>
<evidence type="ECO:0000313" key="6">
    <source>
        <dbReference type="EMBL" id="MBS2966592.1"/>
    </source>
</evidence>
<feature type="region of interest" description="Disordered" evidence="4">
    <location>
        <begin position="92"/>
        <end position="115"/>
    </location>
</feature>
<dbReference type="PANTHER" id="PTHR44688:SF16">
    <property type="entry name" value="DNA-BINDING TRANSCRIPTIONAL ACTIVATOR DEVR_DOSR"/>
    <property type="match status" value="1"/>
</dbReference>